<organism evidence="1">
    <name type="scientific">freshwater metagenome</name>
    <dbReference type="NCBI Taxonomy" id="449393"/>
    <lineage>
        <taxon>unclassified sequences</taxon>
        <taxon>metagenomes</taxon>
        <taxon>ecological metagenomes</taxon>
    </lineage>
</organism>
<dbReference type="GO" id="GO:0005737">
    <property type="term" value="C:cytoplasm"/>
    <property type="evidence" value="ECO:0007669"/>
    <property type="project" value="TreeGrafter"/>
</dbReference>
<dbReference type="GO" id="GO:0006646">
    <property type="term" value="P:phosphatidylethanolamine biosynthetic process"/>
    <property type="evidence" value="ECO:0007669"/>
    <property type="project" value="TreeGrafter"/>
</dbReference>
<accession>A0A6J6FGM6</accession>
<dbReference type="Gene3D" id="3.30.200.20">
    <property type="entry name" value="Phosphorylase Kinase, domain 1"/>
    <property type="match status" value="1"/>
</dbReference>
<dbReference type="PANTHER" id="PTHR22603:SF66">
    <property type="entry name" value="ETHANOLAMINE KINASE"/>
    <property type="match status" value="1"/>
</dbReference>
<proteinExistence type="predicted"/>
<dbReference type="AlphaFoldDB" id="A0A6J6FGM6"/>
<dbReference type="CDD" id="cd05151">
    <property type="entry name" value="ChoK-like"/>
    <property type="match status" value="1"/>
</dbReference>
<dbReference type="PANTHER" id="PTHR22603">
    <property type="entry name" value="CHOLINE/ETHANOALAMINE KINASE"/>
    <property type="match status" value="1"/>
</dbReference>
<evidence type="ECO:0000313" key="1">
    <source>
        <dbReference type="EMBL" id="CAB4588031.1"/>
    </source>
</evidence>
<protein>
    <submittedName>
        <fullName evidence="1">Unannotated protein</fullName>
    </submittedName>
</protein>
<dbReference type="EMBL" id="CAEZUB010000035">
    <property type="protein sequence ID" value="CAB4588031.1"/>
    <property type="molecule type" value="Genomic_DNA"/>
</dbReference>
<name>A0A6J6FGM6_9ZZZZ</name>
<dbReference type="GO" id="GO:0004305">
    <property type="term" value="F:ethanolamine kinase activity"/>
    <property type="evidence" value="ECO:0007669"/>
    <property type="project" value="TreeGrafter"/>
</dbReference>
<sequence length="306" mass="34330">MSQSSHEYDNLLDKVPRLQNRISVTELSGGLTNRNLKVSTASGDYVARISSNKSSLLAIDRRSEYENSKIAAGIGVGAPVFDYLPDFGLLVIGYIPGKTYSDNDVSNNLGRIASACKQLHKAQPFTRDFDMFVIQQNYQKLVSESGFRFPSGYHQYADHVSRMKAALAVLDEGKVPCNNDLLPANFIDDGEKLWLIDYEYSGNNDACFELGNIWSEAKLPLTALEELVTSYYGGARPEKLARAWLFALLAKYGWTLWASIQSSVSDINFDFWQWGMEKFEDAQESFASEKFEHALIQVTQKKSLPV</sequence>
<gene>
    <name evidence="1" type="ORF">UFOPK1775_00457</name>
</gene>
<dbReference type="SUPFAM" id="SSF56112">
    <property type="entry name" value="Protein kinase-like (PK-like)"/>
    <property type="match status" value="1"/>
</dbReference>
<reference evidence="1" key="1">
    <citation type="submission" date="2020-05" db="EMBL/GenBank/DDBJ databases">
        <authorList>
            <person name="Chiriac C."/>
            <person name="Salcher M."/>
            <person name="Ghai R."/>
            <person name="Kavagutti S V."/>
        </authorList>
    </citation>
    <scope>NUCLEOTIDE SEQUENCE</scope>
</reference>
<dbReference type="InterPro" id="IPR011009">
    <property type="entry name" value="Kinase-like_dom_sf"/>
</dbReference>
<dbReference type="Gene3D" id="3.90.1200.10">
    <property type="match status" value="1"/>
</dbReference>
<dbReference type="Pfam" id="PF01633">
    <property type="entry name" value="Choline_kinase"/>
    <property type="match status" value="1"/>
</dbReference>